<name>A0A1H7R4C6_9BACT</name>
<evidence type="ECO:0000259" key="4">
    <source>
        <dbReference type="Pfam" id="PF07495"/>
    </source>
</evidence>
<dbReference type="GO" id="GO:0016020">
    <property type="term" value="C:membrane"/>
    <property type="evidence" value="ECO:0007669"/>
    <property type="project" value="InterPro"/>
</dbReference>
<dbReference type="AlphaFoldDB" id="A0A1H7R4C6"/>
<dbReference type="InterPro" id="IPR036890">
    <property type="entry name" value="HATPase_C_sf"/>
</dbReference>
<reference evidence="5 6" key="1">
    <citation type="submission" date="2016-10" db="EMBL/GenBank/DDBJ databases">
        <authorList>
            <person name="de Groot N.N."/>
        </authorList>
    </citation>
    <scope>NUCLEOTIDE SEQUENCE [LARGE SCALE GENOMIC DNA]</scope>
    <source>
        <strain evidence="5 6">DSM 21039</strain>
    </source>
</reference>
<feature type="signal peptide" evidence="2">
    <location>
        <begin position="1"/>
        <end position="18"/>
    </location>
</feature>
<sequence>MCRLFTLILLISWWQARAQDPSYTQYTVKDGLAGSTVYHALQDSNGFIWFATNQGVSRFDGKTFRNFSKEDGLPDNEILRLYLDRHNNMWFISLSGIPSVFYKGTFRQLDGCKGVYAISEDFITDSILLFTNYTRDIKDYQGYYGAVNRPGEWRFKEQVKPAKNEIYSWPVLKASSEKQINFHFSLADSRTYALTVKSKYKIARYTFPYHHGIYLPFYKRPLVTLAANREAVLFYADGIYMADTARLTLIPSLKELHLKYNDLNALYHENDSTLWICTRNKGLVRVSNFLSPARNIRLFFSKACCSSILKDREAGYWVTTLNQGVFYLPDPGSHYISSQGKLVAQDVRCIRTMDPQHMAAGFTDGNIFSIDNHTLQGKLLPQWGKNNENNRVLDIRPYTAHQMLVASDYGFYSFAADNSYRNIGHCSSIKGMFLMGDSSIVLASGLGLYMMDPRSKRVKTIFRQRVTCVDGIGGRYYWGTFNGMYTFADGAVKYLGTGYPALSGIINHIDVAPDSTIWVSTQQGVVILKNGRITCIGRQQGLLSSMCKHVLLDGHTAWISTDKGISRIAYRWDHDLLIYTVAGITEMDGLIAADVNQTAISGKYIWAATARGICFFPEDYTPHSMQNPLINISTIVSGNKEITGSDTVLIDYKKNKLLIGLSGISFRSGKYIRYQYRLKDLDSNWTSTANSLLEFSTLPFGIHTFEIRAIDRWGVKSRQTKKLVIAVPPPFWKTAWFMLVAYFLVALLAGWGVYAAFRRQHRQRDAAYLLRKKMADLEMMALRAQMNPHFIFNCLSSIQHYILRSDIVNANLYLHKFSMLIRKILQYSTASDITLAEELKVLELYLELEKLRLGERMDYSIQVEEDLPQTDLYIPSMIIQPHVENAIKHGISALLDKPGMVRIDFRRLGNYLVCTIDDNGIGIHVAAQRKQASFPGYRSLGTGITESRINIMNAIQKEKILLEVIDKKEQGGAEQGTVVRLCFPMSNN</sequence>
<dbReference type="Gene3D" id="2.60.40.10">
    <property type="entry name" value="Immunoglobulins"/>
    <property type="match status" value="1"/>
</dbReference>
<dbReference type="Gene3D" id="2.130.10.10">
    <property type="entry name" value="YVTN repeat-like/Quinoprotein amine dehydrogenase"/>
    <property type="match status" value="3"/>
</dbReference>
<evidence type="ECO:0000313" key="6">
    <source>
        <dbReference type="Proteomes" id="UP000198984"/>
    </source>
</evidence>
<dbReference type="Pfam" id="PF07494">
    <property type="entry name" value="Reg_prop"/>
    <property type="match status" value="1"/>
</dbReference>
<organism evidence="5 6">
    <name type="scientific">Chitinophaga rupis</name>
    <dbReference type="NCBI Taxonomy" id="573321"/>
    <lineage>
        <taxon>Bacteria</taxon>
        <taxon>Pseudomonadati</taxon>
        <taxon>Bacteroidota</taxon>
        <taxon>Chitinophagia</taxon>
        <taxon>Chitinophagales</taxon>
        <taxon>Chitinophagaceae</taxon>
        <taxon>Chitinophaga</taxon>
    </lineage>
</organism>
<feature type="domain" description="Signal transduction histidine kinase internal region" evidence="3">
    <location>
        <begin position="778"/>
        <end position="856"/>
    </location>
</feature>
<gene>
    <name evidence="5" type="ORF">SAMN04488505_102508</name>
</gene>
<evidence type="ECO:0000259" key="3">
    <source>
        <dbReference type="Pfam" id="PF06580"/>
    </source>
</evidence>
<feature type="domain" description="Two component regulator three Y" evidence="4">
    <location>
        <begin position="667"/>
        <end position="725"/>
    </location>
</feature>
<keyword evidence="6" id="KW-1185">Reference proteome</keyword>
<dbReference type="Pfam" id="PF07495">
    <property type="entry name" value="Y_Y_Y"/>
    <property type="match status" value="1"/>
</dbReference>
<dbReference type="InterPro" id="IPR036322">
    <property type="entry name" value="WD40_repeat_dom_sf"/>
</dbReference>
<keyword evidence="1" id="KW-1133">Transmembrane helix</keyword>
<dbReference type="Proteomes" id="UP000198984">
    <property type="component" value="Unassembled WGS sequence"/>
</dbReference>
<dbReference type="Gene3D" id="3.30.565.10">
    <property type="entry name" value="Histidine kinase-like ATPase, C-terminal domain"/>
    <property type="match status" value="1"/>
</dbReference>
<dbReference type="PANTHER" id="PTHR34220">
    <property type="entry name" value="SENSOR HISTIDINE KINASE YPDA"/>
    <property type="match status" value="1"/>
</dbReference>
<protein>
    <submittedName>
        <fullName evidence="5">Two component regulator propeller</fullName>
    </submittedName>
</protein>
<dbReference type="SUPFAM" id="SSF50978">
    <property type="entry name" value="WD40 repeat-like"/>
    <property type="match status" value="1"/>
</dbReference>
<evidence type="ECO:0000256" key="1">
    <source>
        <dbReference type="SAM" id="Phobius"/>
    </source>
</evidence>
<dbReference type="InterPro" id="IPR015943">
    <property type="entry name" value="WD40/YVTN_repeat-like_dom_sf"/>
</dbReference>
<dbReference type="Pfam" id="PF06580">
    <property type="entry name" value="His_kinase"/>
    <property type="match status" value="1"/>
</dbReference>
<dbReference type="GO" id="GO:0000155">
    <property type="term" value="F:phosphorelay sensor kinase activity"/>
    <property type="evidence" value="ECO:0007669"/>
    <property type="project" value="InterPro"/>
</dbReference>
<dbReference type="OrthoDB" id="9809670at2"/>
<dbReference type="InterPro" id="IPR050640">
    <property type="entry name" value="Bact_2-comp_sensor_kinase"/>
</dbReference>
<proteinExistence type="predicted"/>
<evidence type="ECO:0000313" key="5">
    <source>
        <dbReference type="EMBL" id="SEL54417.1"/>
    </source>
</evidence>
<dbReference type="InterPro" id="IPR011123">
    <property type="entry name" value="Y_Y_Y"/>
</dbReference>
<keyword evidence="1" id="KW-0812">Transmembrane</keyword>
<evidence type="ECO:0000256" key="2">
    <source>
        <dbReference type="SAM" id="SignalP"/>
    </source>
</evidence>
<keyword evidence="2" id="KW-0732">Signal</keyword>
<feature type="transmembrane region" description="Helical" evidence="1">
    <location>
        <begin position="735"/>
        <end position="757"/>
    </location>
</feature>
<feature type="chain" id="PRO_5011766049" evidence="2">
    <location>
        <begin position="19"/>
        <end position="988"/>
    </location>
</feature>
<dbReference type="SUPFAM" id="SSF55874">
    <property type="entry name" value="ATPase domain of HSP90 chaperone/DNA topoisomerase II/histidine kinase"/>
    <property type="match status" value="1"/>
</dbReference>
<accession>A0A1H7R4C6</accession>
<dbReference type="STRING" id="573321.SAMN04488505_102508"/>
<dbReference type="EMBL" id="FOBB01000002">
    <property type="protein sequence ID" value="SEL54417.1"/>
    <property type="molecule type" value="Genomic_DNA"/>
</dbReference>
<dbReference type="InterPro" id="IPR010559">
    <property type="entry name" value="Sig_transdc_His_kin_internal"/>
</dbReference>
<keyword evidence="1" id="KW-0472">Membrane</keyword>
<dbReference type="PANTHER" id="PTHR34220:SF7">
    <property type="entry name" value="SENSOR HISTIDINE KINASE YPDA"/>
    <property type="match status" value="1"/>
</dbReference>
<dbReference type="InterPro" id="IPR013783">
    <property type="entry name" value="Ig-like_fold"/>
</dbReference>
<dbReference type="InterPro" id="IPR011110">
    <property type="entry name" value="Reg_prop"/>
</dbReference>